<dbReference type="Proteomes" id="UP000282002">
    <property type="component" value="Chromosome"/>
</dbReference>
<dbReference type="AlphaFoldDB" id="A0A3S8U7F2"/>
<accession>A0A3S8U7F2</accession>
<sequence length="336" mass="36261">MGGNVFANGLEISGKAVQAQTIAAMPDVCFTPPENPATPPGVPIPYPSFGMASDTESGTATVLISGEIVNIKNKSDEKKTSGTEAGCAAKKGIITSKNTGKKYFNSWSTDVKFEGEPVIRFSDLATHNHASPIGNTGPWPEICKPGTDVFDCAALLEKIGMPVHTHAKSDCTTAEEKAAGKKPVKESEHFFENQMLQKARGGPNYKNFPKYDVDQAPCVCMTSRHKEADGFGKRGEGSKKNTPHYEKTADMREFLADNENPQPTVGKACEKTMEAVGEHHEALQGKDDKTKKDALDCLTLIILSYLAASAQPVKDAQTGKMRQPTVDEIKTVKIRT</sequence>
<dbReference type="EMBL" id="CP034328">
    <property type="protein sequence ID" value="AZL59586.1"/>
    <property type="molecule type" value="Genomic_DNA"/>
</dbReference>
<dbReference type="OrthoDB" id="8073614at2"/>
<dbReference type="Pfam" id="PF13665">
    <property type="entry name" value="Tox-PAAR-like"/>
    <property type="match status" value="1"/>
</dbReference>
<name>A0A3S8U7F2_9RHOB</name>
<protein>
    <submittedName>
        <fullName evidence="1">DUF4150 domain-containing protein</fullName>
    </submittedName>
</protein>
<reference evidence="1 2" key="1">
    <citation type="submission" date="2018-12" db="EMBL/GenBank/DDBJ databases">
        <title>Complete genome sequencing of Tabrizicola sp. K13M18.</title>
        <authorList>
            <person name="Bae J.-W."/>
        </authorList>
    </citation>
    <scope>NUCLEOTIDE SEQUENCE [LARGE SCALE GENOMIC DNA]</scope>
    <source>
        <strain evidence="1 2">K13M18</strain>
    </source>
</reference>
<gene>
    <name evidence="1" type="ORF">EI545_12525</name>
</gene>
<proteinExistence type="predicted"/>
<keyword evidence="2" id="KW-1185">Reference proteome</keyword>
<dbReference type="RefSeq" id="WP_125325781.1">
    <property type="nucleotide sequence ID" value="NZ_CP034328.1"/>
</dbReference>
<dbReference type="KEGG" id="taw:EI545_12525"/>
<evidence type="ECO:0000313" key="1">
    <source>
        <dbReference type="EMBL" id="AZL59586.1"/>
    </source>
</evidence>
<evidence type="ECO:0000313" key="2">
    <source>
        <dbReference type="Proteomes" id="UP000282002"/>
    </source>
</evidence>
<organism evidence="1 2">
    <name type="scientific">Tabrizicola piscis</name>
    <dbReference type="NCBI Taxonomy" id="2494374"/>
    <lineage>
        <taxon>Bacteria</taxon>
        <taxon>Pseudomonadati</taxon>
        <taxon>Pseudomonadota</taxon>
        <taxon>Alphaproteobacteria</taxon>
        <taxon>Rhodobacterales</taxon>
        <taxon>Paracoccaceae</taxon>
        <taxon>Tabrizicola</taxon>
    </lineage>
</organism>